<dbReference type="EMBL" id="JANBUP010001699">
    <property type="protein sequence ID" value="KAJ2804065.1"/>
    <property type="molecule type" value="Genomic_DNA"/>
</dbReference>
<gene>
    <name evidence="1" type="ORF">H4S07_004313</name>
</gene>
<reference evidence="1" key="1">
    <citation type="submission" date="2022-07" db="EMBL/GenBank/DDBJ databases">
        <title>Phylogenomic reconstructions and comparative analyses of Kickxellomycotina fungi.</title>
        <authorList>
            <person name="Reynolds N.K."/>
            <person name="Stajich J.E."/>
            <person name="Barry K."/>
            <person name="Grigoriev I.V."/>
            <person name="Crous P."/>
            <person name="Smith M.E."/>
        </authorList>
    </citation>
    <scope>NUCLEOTIDE SEQUENCE</scope>
    <source>
        <strain evidence="1">CBS 102833</strain>
    </source>
</reference>
<feature type="non-terminal residue" evidence="1">
    <location>
        <position position="1"/>
    </location>
</feature>
<evidence type="ECO:0000313" key="1">
    <source>
        <dbReference type="EMBL" id="KAJ2804065.1"/>
    </source>
</evidence>
<proteinExistence type="predicted"/>
<dbReference type="Proteomes" id="UP001140096">
    <property type="component" value="Unassembled WGS sequence"/>
</dbReference>
<sequence length="1000" mass="106312">ATLTAATFSPPIEGNTTIARSSGFGRAVSPSPGISRDMHSTTASRTPSLVATSSKDASATLMRTRARSPAHSFGSLQSIPGHDASKGLALGRGSHPLLRNEDVISSPQRLGSGLRPSSAAGLRCGDPVFIPSQNIRGTLRFLGPIDGKQGTWAGIELDEVGKGKNDGSVAGKSYFVCPPNTGIFAAPSKVEPCVEQQGLATDTGNRPVSSASSVKYAPEADKSALPVSRPGSTGRIGHSTPVPGGHQRTQGKAPGRSRFASDAQSPASIGMSAINTPASSAPNRRKTMSRIAPLEQMSGQPRPRPPPTVSRGANRARPTSTAESVTSNRTTSPQLSRPSSRSVASSIGDLVAAVASPSRQAVTVRSHASGGAVTLETLPSVAAPTKRRPAAVMPARPPEVAGKAPYDAQKLKTATTTDPAERLRLRIDMLEAENRVLRLKGEQDKAHLAASHMLARDLATVNGTVSPQLRGCVDNSLRASPHSTGAAAPMPEATDSTGISRQLGEARDQLERERRENRSQIALLVAQIGELKLHSSSTDSKDAIAESEGTCVDEAINAKGNSAEVADLEAKLDIAAQAHAKELLVAKELQAELALELDTRVAANKVLLADLDAKTGEAASLAQRLKQADAERLRANQMFKDLVEEHEQKADDSSEKSELVSKLGCQVEKLRQELLESEEQRLDLATGLEVAQGQLSASEAKLAAALAGVAQLQERSDAYDAKCALLSLYHSRICHIVELAQQYAAPTGGIVANDDLPAAYSTEAVTDLHSKLQAAVMLLADMARADIRAPDSTVYRDNGDADLQARIDELEDRNDRLTKERDQITLQQTLVNDYLEKLESECNRLVEDIEQLTSENQKLSEDLRMASLQNSTISLDMGALDAKLVGEHAGSDGAQPSSTSYAQDDADTTSVQSRHTKELAAVQVQLAEVQQRKDKEIKKLQDELGNLEDLVEDKIFSESELNDKITSLTGEVERLRRDLRHAQGSSSANANATGDCRSTE</sequence>
<feature type="non-terminal residue" evidence="1">
    <location>
        <position position="1000"/>
    </location>
</feature>
<name>A0ACC1LAL8_9FUNG</name>
<organism evidence="1 2">
    <name type="scientific">Coemansia furcata</name>
    <dbReference type="NCBI Taxonomy" id="417177"/>
    <lineage>
        <taxon>Eukaryota</taxon>
        <taxon>Fungi</taxon>
        <taxon>Fungi incertae sedis</taxon>
        <taxon>Zoopagomycota</taxon>
        <taxon>Kickxellomycotina</taxon>
        <taxon>Kickxellomycetes</taxon>
        <taxon>Kickxellales</taxon>
        <taxon>Kickxellaceae</taxon>
        <taxon>Coemansia</taxon>
    </lineage>
</organism>
<accession>A0ACC1LAL8</accession>
<evidence type="ECO:0000313" key="2">
    <source>
        <dbReference type="Proteomes" id="UP001140096"/>
    </source>
</evidence>
<protein>
    <submittedName>
        <fullName evidence="1">Uncharacterized protein</fullName>
    </submittedName>
</protein>
<keyword evidence="2" id="KW-1185">Reference proteome</keyword>
<comment type="caution">
    <text evidence="1">The sequence shown here is derived from an EMBL/GenBank/DDBJ whole genome shotgun (WGS) entry which is preliminary data.</text>
</comment>